<dbReference type="SMART" id="SM00895">
    <property type="entry name" value="FCD"/>
    <property type="match status" value="1"/>
</dbReference>
<dbReference type="SMART" id="SM00345">
    <property type="entry name" value="HTH_GNTR"/>
    <property type="match status" value="1"/>
</dbReference>
<dbReference type="PRINTS" id="PR00035">
    <property type="entry name" value="HTHGNTR"/>
</dbReference>
<sequence length="276" mass="30655">MRTDLLDQPVGQLGVKTVMDDSPILTQMPKVGQSLDRRTARDLIADKLMVLIATNMLRPGDVLPGERELANVLHVSRETVRGAIQTLAARGFVEVSQGSRTRVCDVDLSHLTVTIASPNAIDSYDLDDVHAARLHIELKVVGDAADRIDEETLGKLKSLLEAQKLCGDDAMRFLICDREFHIGIYRACGNPLLSDFVTDLYTYMMDYRRSAMSRPGAIDASYDDHAEIVKALERRDRETVIAAFRQHLTRIYDTTKELVGGSAQKKREKNKSGTAG</sequence>
<dbReference type="PROSITE" id="PS50949">
    <property type="entry name" value="HTH_GNTR"/>
    <property type="match status" value="1"/>
</dbReference>
<organism evidence="5 6">
    <name type="scientific">Rhizobium favelukesii</name>
    <dbReference type="NCBI Taxonomy" id="348824"/>
    <lineage>
        <taxon>Bacteria</taxon>
        <taxon>Pseudomonadati</taxon>
        <taxon>Pseudomonadota</taxon>
        <taxon>Alphaproteobacteria</taxon>
        <taxon>Hyphomicrobiales</taxon>
        <taxon>Rhizobiaceae</taxon>
        <taxon>Rhizobium/Agrobacterium group</taxon>
        <taxon>Rhizobium</taxon>
    </lineage>
</organism>
<dbReference type="KEGG" id="rhl:LPU83_pLPU83d_0583"/>
<gene>
    <name evidence="5" type="ORF">LPU83_pLPU83d_0583</name>
</gene>
<keyword evidence="5" id="KW-0614">Plasmid</keyword>
<dbReference type="InterPro" id="IPR008920">
    <property type="entry name" value="TF_FadR/GntR_C"/>
</dbReference>
<dbReference type="EMBL" id="HG916855">
    <property type="protein sequence ID" value="CDM61954.1"/>
    <property type="molecule type" value="Genomic_DNA"/>
</dbReference>
<dbReference type="SUPFAM" id="SSF48008">
    <property type="entry name" value="GntR ligand-binding domain-like"/>
    <property type="match status" value="1"/>
</dbReference>
<dbReference type="InterPro" id="IPR036388">
    <property type="entry name" value="WH-like_DNA-bd_sf"/>
</dbReference>
<dbReference type="GO" id="GO:0003700">
    <property type="term" value="F:DNA-binding transcription factor activity"/>
    <property type="evidence" value="ECO:0007669"/>
    <property type="project" value="InterPro"/>
</dbReference>
<evidence type="ECO:0000256" key="3">
    <source>
        <dbReference type="ARBA" id="ARBA00023163"/>
    </source>
</evidence>
<name>W6RMH2_9HYPH</name>
<evidence type="ECO:0000313" key="6">
    <source>
        <dbReference type="Proteomes" id="UP000019443"/>
    </source>
</evidence>
<dbReference type="Gene3D" id="1.20.120.530">
    <property type="entry name" value="GntR ligand-binding domain-like"/>
    <property type="match status" value="1"/>
</dbReference>
<dbReference type="AlphaFoldDB" id="W6RMH2"/>
<dbReference type="SUPFAM" id="SSF46785">
    <property type="entry name" value="Winged helix' DNA-binding domain"/>
    <property type="match status" value="1"/>
</dbReference>
<keyword evidence="2" id="KW-0238">DNA-binding</keyword>
<evidence type="ECO:0000256" key="2">
    <source>
        <dbReference type="ARBA" id="ARBA00023125"/>
    </source>
</evidence>
<feature type="domain" description="HTH gntR-type" evidence="4">
    <location>
        <begin position="38"/>
        <end position="106"/>
    </location>
</feature>
<evidence type="ECO:0000256" key="1">
    <source>
        <dbReference type="ARBA" id="ARBA00023015"/>
    </source>
</evidence>
<reference evidence="5" key="1">
    <citation type="submission" date="2013-11" db="EMBL/GenBank/DDBJ databases">
        <title>Draft genome sequence of the broad-host-range Rhizobium sp. LPU83 strain, a member of the low-genetic diversity Oregon-like Rhizobium sp. group.</title>
        <authorList>
            <person name="Wibberg D."/>
            <person name="Puehler A."/>
            <person name="Schlueter A."/>
        </authorList>
    </citation>
    <scope>NUCLEOTIDE SEQUENCE [LARGE SCALE GENOMIC DNA]</scope>
    <source>
        <strain evidence="5">LPU83</strain>
        <plasmid evidence="5">pLPU83d</plasmid>
    </source>
</reference>
<dbReference type="PANTHER" id="PTHR43537:SF5">
    <property type="entry name" value="UXU OPERON TRANSCRIPTIONAL REGULATOR"/>
    <property type="match status" value="1"/>
</dbReference>
<evidence type="ECO:0000259" key="4">
    <source>
        <dbReference type="PROSITE" id="PS50949"/>
    </source>
</evidence>
<dbReference type="InterPro" id="IPR000524">
    <property type="entry name" value="Tscrpt_reg_HTH_GntR"/>
</dbReference>
<dbReference type="PANTHER" id="PTHR43537">
    <property type="entry name" value="TRANSCRIPTIONAL REGULATOR, GNTR FAMILY"/>
    <property type="match status" value="1"/>
</dbReference>
<dbReference type="Gene3D" id="1.10.10.10">
    <property type="entry name" value="Winged helix-like DNA-binding domain superfamily/Winged helix DNA-binding domain"/>
    <property type="match status" value="1"/>
</dbReference>
<proteinExistence type="predicted"/>
<dbReference type="PATRIC" id="fig|348824.6.peg.6231"/>
<keyword evidence="6" id="KW-1185">Reference proteome</keyword>
<keyword evidence="1" id="KW-0805">Transcription regulation</keyword>
<dbReference type="Proteomes" id="UP000019443">
    <property type="component" value="Plasmid pLPU83d"/>
</dbReference>
<dbReference type="Pfam" id="PF00392">
    <property type="entry name" value="GntR"/>
    <property type="match status" value="1"/>
</dbReference>
<dbReference type="InterPro" id="IPR036390">
    <property type="entry name" value="WH_DNA-bd_sf"/>
</dbReference>
<dbReference type="GO" id="GO:0003677">
    <property type="term" value="F:DNA binding"/>
    <property type="evidence" value="ECO:0007669"/>
    <property type="project" value="UniProtKB-KW"/>
</dbReference>
<keyword evidence="3" id="KW-0804">Transcription</keyword>
<dbReference type="HOGENOM" id="CLU_017584_9_1_5"/>
<evidence type="ECO:0000313" key="5">
    <source>
        <dbReference type="EMBL" id="CDM61954.1"/>
    </source>
</evidence>
<dbReference type="InterPro" id="IPR011711">
    <property type="entry name" value="GntR_C"/>
</dbReference>
<protein>
    <submittedName>
        <fullName evidence="5">Transcriptional regulator</fullName>
    </submittedName>
</protein>
<accession>W6RMH2</accession>
<geneLocation type="plasmid" evidence="5 6">
    <name>pLPU83d</name>
</geneLocation>
<dbReference type="CDD" id="cd07377">
    <property type="entry name" value="WHTH_GntR"/>
    <property type="match status" value="1"/>
</dbReference>
<dbReference type="Pfam" id="PF07729">
    <property type="entry name" value="FCD"/>
    <property type="match status" value="1"/>
</dbReference>